<reference evidence="3 4" key="1">
    <citation type="journal article" date="2019" name="Genome Biol. Evol.">
        <title>Insights into the evolution of the New World diploid cottons (Gossypium, subgenus Houzingenia) based on genome sequencing.</title>
        <authorList>
            <person name="Grover C.E."/>
            <person name="Arick M.A. 2nd"/>
            <person name="Thrash A."/>
            <person name="Conover J.L."/>
            <person name="Sanders W.S."/>
            <person name="Peterson D.G."/>
            <person name="Frelichowski J.E."/>
            <person name="Scheffler J.A."/>
            <person name="Scheffler B.E."/>
            <person name="Wendel J.F."/>
        </authorList>
    </citation>
    <scope>NUCLEOTIDE SEQUENCE [LARGE SCALE GENOMIC DNA]</scope>
    <source>
        <strain evidence="3">27</strain>
        <tissue evidence="3">Leaf</tissue>
    </source>
</reference>
<gene>
    <name evidence="3" type="ORF">Godav_025597</name>
</gene>
<dbReference type="InterPro" id="IPR025558">
    <property type="entry name" value="DUF4283"/>
</dbReference>
<evidence type="ECO:0000259" key="2">
    <source>
        <dbReference type="Pfam" id="PF14111"/>
    </source>
</evidence>
<keyword evidence="4" id="KW-1185">Reference proteome</keyword>
<feature type="domain" description="DUF4283" evidence="2">
    <location>
        <begin position="9"/>
        <end position="66"/>
    </location>
</feature>
<organism evidence="3 4">
    <name type="scientific">Gossypium davidsonii</name>
    <name type="common">Davidson's cotton</name>
    <name type="synonym">Gossypium klotzschianum subsp. davidsonii</name>
    <dbReference type="NCBI Taxonomy" id="34287"/>
    <lineage>
        <taxon>Eukaryota</taxon>
        <taxon>Viridiplantae</taxon>
        <taxon>Streptophyta</taxon>
        <taxon>Embryophyta</taxon>
        <taxon>Tracheophyta</taxon>
        <taxon>Spermatophyta</taxon>
        <taxon>Magnoliopsida</taxon>
        <taxon>eudicotyledons</taxon>
        <taxon>Gunneridae</taxon>
        <taxon>Pentapetalae</taxon>
        <taxon>rosids</taxon>
        <taxon>malvids</taxon>
        <taxon>Malvales</taxon>
        <taxon>Malvaceae</taxon>
        <taxon>Malvoideae</taxon>
        <taxon>Gossypium</taxon>
    </lineage>
</organism>
<proteinExistence type="predicted"/>
<protein>
    <recommendedName>
        <fullName evidence="2">DUF4283 domain-containing protein</fullName>
    </recommendedName>
</protein>
<evidence type="ECO:0000313" key="4">
    <source>
        <dbReference type="Proteomes" id="UP000593561"/>
    </source>
</evidence>
<dbReference type="Pfam" id="PF14111">
    <property type="entry name" value="DUF4283"/>
    <property type="match status" value="1"/>
</dbReference>
<evidence type="ECO:0000313" key="3">
    <source>
        <dbReference type="EMBL" id="MBA0633718.1"/>
    </source>
</evidence>
<dbReference type="EMBL" id="JABFAC010137644">
    <property type="protein sequence ID" value="MBA0633718.1"/>
    <property type="molecule type" value="Genomic_DNA"/>
</dbReference>
<name>A0A7J8T5Q1_GOSDV</name>
<feature type="compositionally biased region" description="Polar residues" evidence="1">
    <location>
        <begin position="165"/>
        <end position="179"/>
    </location>
</feature>
<sequence length="190" mass="21997">MVEPNGKPSMICSVWTKKSYNQDSFKAQMKSIWKTKKKFKIQSTGQNLFLIVFESEEDLETVMERAQEDSWVTTLGAGIEIQKEGEINEEKTENNKVDKDILKPVRKASWRRIEPMGVMRHYEAESKLQKRKLAKILYDDFGTKETREDTTKRIRYDGQDLINKAETSSLTEVPNQNKSAAAKKQGDRTQ</sequence>
<accession>A0A7J8T5Q1</accession>
<comment type="caution">
    <text evidence="3">The sequence shown here is derived from an EMBL/GenBank/DDBJ whole genome shotgun (WGS) entry which is preliminary data.</text>
</comment>
<feature type="region of interest" description="Disordered" evidence="1">
    <location>
        <begin position="165"/>
        <end position="190"/>
    </location>
</feature>
<dbReference type="Proteomes" id="UP000593561">
    <property type="component" value="Unassembled WGS sequence"/>
</dbReference>
<dbReference type="AlphaFoldDB" id="A0A7J8T5Q1"/>
<evidence type="ECO:0000256" key="1">
    <source>
        <dbReference type="SAM" id="MobiDB-lite"/>
    </source>
</evidence>